<dbReference type="GeneID" id="30963370"/>
<comment type="subcellular location">
    <subcellularLocation>
        <location evidence="1">Cytoplasm</location>
    </subcellularLocation>
</comment>
<feature type="non-terminal residue" evidence="6">
    <location>
        <position position="81"/>
    </location>
</feature>
<name>A0A1D2V9B9_9ASCO</name>
<protein>
    <recommendedName>
        <fullName evidence="8">Cytochrome c oxidase assembly protein COX19</fullName>
    </recommendedName>
</protein>
<dbReference type="PROSITE" id="PS51808">
    <property type="entry name" value="CHCH"/>
    <property type="match status" value="1"/>
</dbReference>
<evidence type="ECO:0000256" key="3">
    <source>
        <dbReference type="ARBA" id="ARBA00023157"/>
    </source>
</evidence>
<dbReference type="GO" id="GO:0005758">
    <property type="term" value="C:mitochondrial intermembrane space"/>
    <property type="evidence" value="ECO:0007669"/>
    <property type="project" value="EnsemblFungi"/>
</dbReference>
<proteinExistence type="inferred from homology"/>
<dbReference type="GO" id="GO:0005507">
    <property type="term" value="F:copper ion binding"/>
    <property type="evidence" value="ECO:0007669"/>
    <property type="project" value="EnsemblFungi"/>
</dbReference>
<dbReference type="GO" id="GO:0005829">
    <property type="term" value="C:cytosol"/>
    <property type="evidence" value="ECO:0007669"/>
    <property type="project" value="EnsemblFungi"/>
</dbReference>
<dbReference type="EMBL" id="KV454493">
    <property type="protein sequence ID" value="ODV58252.1"/>
    <property type="molecule type" value="Genomic_DNA"/>
</dbReference>
<keyword evidence="7" id="KW-1185">Reference proteome</keyword>
<evidence type="ECO:0000256" key="2">
    <source>
        <dbReference type="ARBA" id="ARBA00022490"/>
    </source>
</evidence>
<keyword evidence="3" id="KW-1015">Disulfide bond</keyword>
<dbReference type="GO" id="GO:0033617">
    <property type="term" value="P:mitochondrial respiratory chain complex IV assembly"/>
    <property type="evidence" value="ECO:0007669"/>
    <property type="project" value="EnsemblFungi"/>
</dbReference>
<comment type="similarity">
    <text evidence="5">Belongs to the COX19 family.</text>
</comment>
<dbReference type="FunCoup" id="A0A1D2V9B9">
    <property type="interactions" value="293"/>
</dbReference>
<dbReference type="Proteomes" id="UP000095038">
    <property type="component" value="Unassembled WGS sequence"/>
</dbReference>
<dbReference type="AlphaFoldDB" id="A0A1D2V9B9"/>
<feature type="non-terminal residue" evidence="6">
    <location>
        <position position="1"/>
    </location>
</feature>
<dbReference type="InParanoid" id="A0A1D2V9B9"/>
<dbReference type="OrthoDB" id="268594at2759"/>
<gene>
    <name evidence="6" type="ORF">ASCRUDRAFT_22285</name>
</gene>
<accession>A0A1D2V9B9</accession>
<comment type="function">
    <text evidence="4">Required for the assembly of mitochondrial cytochrome c oxidase.</text>
</comment>
<dbReference type="GO" id="GO:0030001">
    <property type="term" value="P:metal ion transport"/>
    <property type="evidence" value="ECO:0007669"/>
    <property type="project" value="EnsemblFungi"/>
</dbReference>
<evidence type="ECO:0000256" key="1">
    <source>
        <dbReference type="ARBA" id="ARBA00004496"/>
    </source>
</evidence>
<evidence type="ECO:0000256" key="5">
    <source>
        <dbReference type="ARBA" id="ARBA00038223"/>
    </source>
</evidence>
<evidence type="ECO:0008006" key="8">
    <source>
        <dbReference type="Google" id="ProtNLM"/>
    </source>
</evidence>
<dbReference type="PANTHER" id="PTHR21107">
    <property type="entry name" value="CYTOCHROME C OXIDASE ASSEMBLY PROTEIN COX19"/>
    <property type="match status" value="1"/>
</dbReference>
<evidence type="ECO:0000313" key="6">
    <source>
        <dbReference type="EMBL" id="ODV58252.1"/>
    </source>
</evidence>
<evidence type="ECO:0000313" key="7">
    <source>
        <dbReference type="Proteomes" id="UP000095038"/>
    </source>
</evidence>
<reference evidence="7" key="1">
    <citation type="submission" date="2016-05" db="EMBL/GenBank/DDBJ databases">
        <title>Comparative genomics of biotechnologically important yeasts.</title>
        <authorList>
            <consortium name="DOE Joint Genome Institute"/>
            <person name="Riley R."/>
            <person name="Haridas S."/>
            <person name="Wolfe K.H."/>
            <person name="Lopes M.R."/>
            <person name="Hittinger C.T."/>
            <person name="Goker M."/>
            <person name="Salamov A."/>
            <person name="Wisecaver J."/>
            <person name="Long T.M."/>
            <person name="Aerts A.L."/>
            <person name="Barry K."/>
            <person name="Choi C."/>
            <person name="Clum A."/>
            <person name="Coughlan A.Y."/>
            <person name="Deshpande S."/>
            <person name="Douglass A.P."/>
            <person name="Hanson S.J."/>
            <person name="Klenk H.-P."/>
            <person name="Labutti K."/>
            <person name="Lapidus A."/>
            <person name="Lindquist E."/>
            <person name="Lipzen A."/>
            <person name="Meier-Kolthoff J.P."/>
            <person name="Ohm R.A."/>
            <person name="Otillar R.P."/>
            <person name="Pangilinan J."/>
            <person name="Peng Y."/>
            <person name="Rokas A."/>
            <person name="Rosa C.A."/>
            <person name="Scheuner C."/>
            <person name="Sibirny A.A."/>
            <person name="Slot J.C."/>
            <person name="Stielow J.B."/>
            <person name="Sun H."/>
            <person name="Kurtzman C.P."/>
            <person name="Blackwell M."/>
            <person name="Grigoriev I.V."/>
            <person name="Jeffries T.W."/>
        </authorList>
    </citation>
    <scope>NUCLEOTIDE SEQUENCE [LARGE SCALE GENOMIC DNA]</scope>
    <source>
        <strain evidence="7">DSM 1968</strain>
    </source>
</reference>
<evidence type="ECO:0000256" key="4">
    <source>
        <dbReference type="ARBA" id="ARBA00037279"/>
    </source>
</evidence>
<dbReference type="RefSeq" id="XP_020044559.1">
    <property type="nucleotide sequence ID" value="XM_020189734.1"/>
</dbReference>
<organism evidence="6 7">
    <name type="scientific">Ascoidea rubescens DSM 1968</name>
    <dbReference type="NCBI Taxonomy" id="1344418"/>
    <lineage>
        <taxon>Eukaryota</taxon>
        <taxon>Fungi</taxon>
        <taxon>Dikarya</taxon>
        <taxon>Ascomycota</taxon>
        <taxon>Saccharomycotina</taxon>
        <taxon>Saccharomycetes</taxon>
        <taxon>Ascoideaceae</taxon>
        <taxon>Ascoidea</taxon>
    </lineage>
</organism>
<keyword evidence="2" id="KW-0963">Cytoplasm</keyword>
<dbReference type="STRING" id="1344418.A0A1D2V9B9"/>
<dbReference type="InterPro" id="IPR051383">
    <property type="entry name" value="COX19"/>
</dbReference>
<sequence length="81" mass="9312">GNFNRRFKTFPPERGSFPLDHDGECTDQMQKYLKCLQLVKGNNAPNCRLLAKSYLGCRMDNKLMDSTSWDLLGLPDDDKNK</sequence>
<dbReference type="PANTHER" id="PTHR21107:SF2">
    <property type="entry name" value="CYTOCHROME C OXIDASE ASSEMBLY PROTEIN COX19"/>
    <property type="match status" value="1"/>
</dbReference>